<evidence type="ECO:0000256" key="2">
    <source>
        <dbReference type="ARBA" id="ARBA00007069"/>
    </source>
</evidence>
<dbReference type="EMBL" id="CYXR01000026">
    <property type="protein sequence ID" value="CUN12273.1"/>
    <property type="molecule type" value="Genomic_DNA"/>
</dbReference>
<dbReference type="Proteomes" id="UP001145109">
    <property type="component" value="Unassembled WGS sequence"/>
</dbReference>
<organism evidence="13 16">
    <name type="scientific">Coprococcus comes</name>
    <dbReference type="NCBI Taxonomy" id="410072"/>
    <lineage>
        <taxon>Bacteria</taxon>
        <taxon>Bacillati</taxon>
        <taxon>Bacillota</taxon>
        <taxon>Clostridia</taxon>
        <taxon>Lachnospirales</taxon>
        <taxon>Lachnospiraceae</taxon>
        <taxon>Coprococcus</taxon>
    </lineage>
</organism>
<evidence type="ECO:0000256" key="3">
    <source>
        <dbReference type="ARBA" id="ARBA00022448"/>
    </source>
</evidence>
<evidence type="ECO:0000256" key="5">
    <source>
        <dbReference type="ARBA" id="ARBA00022692"/>
    </source>
</evidence>
<keyword evidence="6 8" id="KW-1133">Transmembrane helix</keyword>
<dbReference type="Gene3D" id="1.10.3720.10">
    <property type="entry name" value="MetI-like"/>
    <property type="match status" value="1"/>
</dbReference>
<reference evidence="14 15" key="1">
    <citation type="submission" date="2015-09" db="EMBL/GenBank/DDBJ databases">
        <authorList>
            <consortium name="Pathogen Informatics"/>
        </authorList>
    </citation>
    <scope>NUCLEOTIDE SEQUENCE [LARGE SCALE GENOMIC DNA]</scope>
    <source>
        <strain evidence="11 14">2789STDY5834866</strain>
        <strain evidence="10 15">2789STDY5834962</strain>
    </source>
</reference>
<reference evidence="12" key="3">
    <citation type="submission" date="2022-09" db="EMBL/GenBank/DDBJ databases">
        <title>Draft genome sequence of Coprococcus comes strain 31264.</title>
        <authorList>
            <person name="Atsushi H."/>
            <person name="Moriya O."/>
            <person name="Mitsuo S."/>
        </authorList>
    </citation>
    <scope>NUCLEOTIDE SEQUENCE</scope>
    <source>
        <strain evidence="12">JCM 31264</strain>
    </source>
</reference>
<evidence type="ECO:0000313" key="13">
    <source>
        <dbReference type="EMBL" id="RGU42250.1"/>
    </source>
</evidence>
<comment type="subcellular location">
    <subcellularLocation>
        <location evidence="1 8">Cell membrane</location>
        <topology evidence="1 8">Multi-pass membrane protein</topology>
    </subcellularLocation>
</comment>
<keyword evidence="5 8" id="KW-0812">Transmembrane</keyword>
<sequence>MSDQTKKPVYINRENFTDKIKSYLRHPGSMILMFLVMLATFITFALLLFLIFYILINGIPYIKPSLFSLHYTSDNASVIPALINTVVMTLLSLLIAVPFGIFSAIFLVEYAGKGNKFIEVIRLTTETLSGIPSIVYGLFGMLFFVNTLKWGFSVLAGAFTLSIMILPLIMRQTEEALKAVPDSYREGSFGLGAGKLRTVFRIVLPSAVPGILAGVILAIGRIVGETAALIYTAGTVAQVPKNVLGSGRTLAIHMYMLSSEGLYMNQAYATAVILLVLVVAINTLSGVVAKKLTKA</sequence>
<reference evidence="12" key="4">
    <citation type="submission" date="2022-11" db="EMBL/GenBank/DDBJ databases">
        <title>Draft genome sequence of Coprococcus comes strain 31264.</title>
        <authorList>
            <person name="Hisatomi A."/>
            <person name="Ohkuma M."/>
            <person name="Sakamoto M."/>
        </authorList>
    </citation>
    <scope>NUCLEOTIDE SEQUENCE</scope>
    <source>
        <strain evidence="12">JCM 31264</strain>
    </source>
</reference>
<dbReference type="InterPro" id="IPR000515">
    <property type="entry name" value="MetI-like"/>
</dbReference>
<feature type="transmembrane region" description="Helical" evidence="8">
    <location>
        <begin position="31"/>
        <end position="56"/>
    </location>
</feature>
<proteinExistence type="inferred from homology"/>
<dbReference type="AlphaFoldDB" id="A0A174E189"/>
<dbReference type="STRING" id="410072.ERS852525_03096"/>
<dbReference type="PANTHER" id="PTHR43470:SF3">
    <property type="entry name" value="PHOSPHATE TRANSPORT SYSTEM PERMEASE PROTEIN PSTA-RELATED"/>
    <property type="match status" value="1"/>
</dbReference>
<dbReference type="InterPro" id="IPR005672">
    <property type="entry name" value="Phosphate_PstA"/>
</dbReference>
<evidence type="ECO:0000256" key="7">
    <source>
        <dbReference type="ARBA" id="ARBA00023136"/>
    </source>
</evidence>
<keyword evidence="4 8" id="KW-1003">Cell membrane</keyword>
<protein>
    <recommendedName>
        <fullName evidence="8">Phosphate transport system permease protein PstA</fullName>
    </recommendedName>
</protein>
<evidence type="ECO:0000256" key="4">
    <source>
        <dbReference type="ARBA" id="ARBA00022475"/>
    </source>
</evidence>
<dbReference type="Proteomes" id="UP000285693">
    <property type="component" value="Unassembled WGS sequence"/>
</dbReference>
<dbReference type="Proteomes" id="UP000095727">
    <property type="component" value="Unassembled WGS sequence"/>
</dbReference>
<evidence type="ECO:0000259" key="9">
    <source>
        <dbReference type="PROSITE" id="PS50928"/>
    </source>
</evidence>
<dbReference type="GO" id="GO:0005886">
    <property type="term" value="C:plasma membrane"/>
    <property type="evidence" value="ECO:0007669"/>
    <property type="project" value="UniProtKB-SubCell"/>
</dbReference>
<dbReference type="OrthoDB" id="9785113at2"/>
<evidence type="ECO:0000313" key="12">
    <source>
        <dbReference type="EMBL" id="GLG88210.1"/>
    </source>
</evidence>
<dbReference type="SUPFAM" id="SSF161098">
    <property type="entry name" value="MetI-like"/>
    <property type="match status" value="1"/>
</dbReference>
<dbReference type="EMBL" id="QRXY01000029">
    <property type="protein sequence ID" value="RGU42250.1"/>
    <property type="molecule type" value="Genomic_DNA"/>
</dbReference>
<evidence type="ECO:0000256" key="6">
    <source>
        <dbReference type="ARBA" id="ARBA00022989"/>
    </source>
</evidence>
<dbReference type="PANTHER" id="PTHR43470">
    <property type="entry name" value="PHOSPHATE TRANSPORT SYSTEM PERMEASE PROTEIN PSTA-RELATED"/>
    <property type="match status" value="1"/>
</dbReference>
<evidence type="ECO:0000313" key="15">
    <source>
        <dbReference type="Proteomes" id="UP000095727"/>
    </source>
</evidence>
<keyword evidence="3" id="KW-0813">Transport</keyword>
<evidence type="ECO:0000313" key="11">
    <source>
        <dbReference type="EMBL" id="CUO76285.1"/>
    </source>
</evidence>
<dbReference type="PROSITE" id="PS50928">
    <property type="entry name" value="ABC_TM1"/>
    <property type="match status" value="1"/>
</dbReference>
<comment type="similarity">
    <text evidence="2 8">Belongs to the binding-protein-dependent transport system permease family. CysTW subfamily.</text>
</comment>
<accession>A0A174E189</accession>
<evidence type="ECO:0000256" key="8">
    <source>
        <dbReference type="RuleBase" id="RU363043"/>
    </source>
</evidence>
<dbReference type="GO" id="GO:0005315">
    <property type="term" value="F:phosphate transmembrane transporter activity"/>
    <property type="evidence" value="ECO:0007669"/>
    <property type="project" value="InterPro"/>
</dbReference>
<feature type="transmembrane region" description="Helical" evidence="8">
    <location>
        <begin position="76"/>
        <end position="108"/>
    </location>
</feature>
<feature type="transmembrane region" description="Helical" evidence="8">
    <location>
        <begin position="120"/>
        <end position="144"/>
    </location>
</feature>
<dbReference type="CDD" id="cd06261">
    <property type="entry name" value="TM_PBP2"/>
    <property type="match status" value="1"/>
</dbReference>
<evidence type="ECO:0000256" key="1">
    <source>
        <dbReference type="ARBA" id="ARBA00004651"/>
    </source>
</evidence>
<feature type="domain" description="ABC transmembrane type-1" evidence="9">
    <location>
        <begin position="82"/>
        <end position="285"/>
    </location>
</feature>
<gene>
    <name evidence="10" type="primary">pstA</name>
    <name evidence="12" type="ORF">comes_27570</name>
    <name evidence="13" type="ORF">DWW65_15435</name>
    <name evidence="11" type="ORF">ERS852481_02821</name>
    <name evidence="10" type="ORF">ERS852574_02844</name>
</gene>
<dbReference type="Proteomes" id="UP000095362">
    <property type="component" value="Unassembled WGS sequence"/>
</dbReference>
<dbReference type="InterPro" id="IPR035906">
    <property type="entry name" value="MetI-like_sf"/>
</dbReference>
<evidence type="ECO:0000313" key="16">
    <source>
        <dbReference type="Proteomes" id="UP000285693"/>
    </source>
</evidence>
<dbReference type="EMBL" id="BSCI01000020">
    <property type="protein sequence ID" value="GLG88210.1"/>
    <property type="molecule type" value="Genomic_DNA"/>
</dbReference>
<dbReference type="NCBIfam" id="TIGR00974">
    <property type="entry name" value="3a0107s02c"/>
    <property type="match status" value="1"/>
</dbReference>
<feature type="transmembrane region" description="Helical" evidence="8">
    <location>
        <begin position="150"/>
        <end position="169"/>
    </location>
</feature>
<name>A0A174E189_9FIRM</name>
<dbReference type="EMBL" id="CYZK01000026">
    <property type="protein sequence ID" value="CUO76285.1"/>
    <property type="molecule type" value="Genomic_DNA"/>
</dbReference>
<feature type="transmembrane region" description="Helical" evidence="8">
    <location>
        <begin position="267"/>
        <end position="289"/>
    </location>
</feature>
<reference evidence="13 16" key="2">
    <citation type="submission" date="2018-08" db="EMBL/GenBank/DDBJ databases">
        <title>A genome reference for cultivated species of the human gut microbiota.</title>
        <authorList>
            <person name="Zou Y."/>
            <person name="Xue W."/>
            <person name="Luo G."/>
        </authorList>
    </citation>
    <scope>NUCLEOTIDE SEQUENCE [LARGE SCALE GENOMIC DNA]</scope>
    <source>
        <strain evidence="13 16">AF16-31</strain>
    </source>
</reference>
<dbReference type="Pfam" id="PF00528">
    <property type="entry name" value="BPD_transp_1"/>
    <property type="match status" value="1"/>
</dbReference>
<feature type="transmembrane region" description="Helical" evidence="8">
    <location>
        <begin position="202"/>
        <end position="223"/>
    </location>
</feature>
<evidence type="ECO:0000313" key="10">
    <source>
        <dbReference type="EMBL" id="CUN12273.1"/>
    </source>
</evidence>
<dbReference type="GO" id="GO:0035435">
    <property type="term" value="P:phosphate ion transmembrane transport"/>
    <property type="evidence" value="ECO:0007669"/>
    <property type="project" value="InterPro"/>
</dbReference>
<dbReference type="PaxDb" id="410072-ERS852525_03096"/>
<evidence type="ECO:0000313" key="14">
    <source>
        <dbReference type="Proteomes" id="UP000095362"/>
    </source>
</evidence>
<keyword evidence="7 8" id="KW-0472">Membrane</keyword>